<evidence type="ECO:0000313" key="6">
    <source>
        <dbReference type="Proteomes" id="UP000030816"/>
    </source>
</evidence>
<dbReference type="InterPro" id="IPR036770">
    <property type="entry name" value="Ankyrin_rpt-contain_sf"/>
</dbReference>
<dbReference type="SUPFAM" id="SSF48403">
    <property type="entry name" value="Ankyrin repeat"/>
    <property type="match status" value="4"/>
</dbReference>
<reference evidence="5 6" key="1">
    <citation type="journal article" date="2014" name="Proc. Natl. Acad. Sci. U.S.A.">
        <title>Trajectory and genomic determinants of fungal-pathogen speciation and host adaptation.</title>
        <authorList>
            <person name="Hu X."/>
            <person name="Xiao G."/>
            <person name="Zheng P."/>
            <person name="Shang Y."/>
            <person name="Su Y."/>
            <person name="Zhang X."/>
            <person name="Liu X."/>
            <person name="Zhan S."/>
            <person name="St Leger R.J."/>
            <person name="Wang C."/>
        </authorList>
    </citation>
    <scope>NUCLEOTIDE SEQUENCE [LARGE SCALE GENOMIC DNA]</scope>
    <source>
        <strain evidence="5 6">ARSEF 1941</strain>
    </source>
</reference>
<dbReference type="Pfam" id="PF12796">
    <property type="entry name" value="Ank_2"/>
    <property type="match status" value="5"/>
</dbReference>
<proteinExistence type="predicted"/>
<gene>
    <name evidence="5" type="ORF">MAM_08148</name>
</gene>
<dbReference type="GeneID" id="63742603"/>
<feature type="region of interest" description="Disordered" evidence="4">
    <location>
        <begin position="272"/>
        <end position="311"/>
    </location>
</feature>
<dbReference type="Proteomes" id="UP000030816">
    <property type="component" value="Unassembled WGS sequence"/>
</dbReference>
<dbReference type="RefSeq" id="XP_040675085.1">
    <property type="nucleotide sequence ID" value="XM_040826946.1"/>
</dbReference>
<comment type="caution">
    <text evidence="5">The sequence shown here is derived from an EMBL/GenBank/DDBJ whole genome shotgun (WGS) entry which is preliminary data.</text>
</comment>
<feature type="repeat" description="ANK" evidence="3">
    <location>
        <begin position="48"/>
        <end position="80"/>
    </location>
</feature>
<feature type="repeat" description="ANK" evidence="3">
    <location>
        <begin position="15"/>
        <end position="47"/>
    </location>
</feature>
<dbReference type="Gene3D" id="1.25.40.20">
    <property type="entry name" value="Ankyrin repeat-containing domain"/>
    <property type="match status" value="5"/>
</dbReference>
<organism evidence="5 6">
    <name type="scientific">Metarhizium album (strain ARSEF 1941)</name>
    <dbReference type="NCBI Taxonomy" id="1081103"/>
    <lineage>
        <taxon>Eukaryota</taxon>
        <taxon>Fungi</taxon>
        <taxon>Dikarya</taxon>
        <taxon>Ascomycota</taxon>
        <taxon>Pezizomycotina</taxon>
        <taxon>Sordariomycetes</taxon>
        <taxon>Hypocreomycetidae</taxon>
        <taxon>Hypocreales</taxon>
        <taxon>Clavicipitaceae</taxon>
        <taxon>Metarhizium</taxon>
    </lineage>
</organism>
<dbReference type="STRING" id="1081103.A0A0B2WJY7"/>
<sequence>MSDRFSSVLELEDVNRRTPLSYAAEQGDVDAVTGLLNQGANYQAVDASGRTPVFWAAVGGHVDVIKKLIACGAEWKVEDASGRTPLSYAAEGGHHDAACELVTAEAPGSSSQSEDDAEGSGGGDAHNGSGNDSDDLSIASTASIVLPLNLAVRRADEAAVRALLQHGMDMYHDSAVGEDPQPVLLAAKSGNVEILNMLLDAGLPLDSAEDMYGRTALMCAAAKGHESIVEILLARPDNQLDSQDETGKNALSYAVEGEHENIAEMLRQAGLSEEQDEEAGSETSSAPATDDDAVEETHAPVTPADGPEELSMAHGTQNKEVVLRQQGEGGLGFNAFDSGKPSALSLAIQHNDAQKAHILARNSGTDGTAKDNQGMTPLLWSVKSNMPSVTRMLMATKHALHADNQGRNLIHHAAMADNGEIFQFLLKMGVPVDEPDNSGRTPLSYAAELDRVDIVKLLLHDAKVDVNRADNGGRTPLSYAAQGDSDQTIELLLERPEIQVTLASQNGRTPLSYACVHSTHSEPTFELLIAVDASVADIEDKDGRTPISWAAGAGSAAVCSRLISLGVDVDRKDKNGRSPLSHAAGGVHAEVVRILLETQRVDRASRCAAGRRPLDWAVHDYESELEPHLHWERYEERKWAIVYMLITGDLDQAPSVNSIESLLKEAIERDKPQVVSELVPSPLAKDIYYPSELIEHVMEHGSDEMARVVFTAFTKSGIELSHASVLSSAASAGRTALVEELLGQEKASEADDENLISQAAANGRVETIRMLLEKEGTDVNQADADGKTPLVLACIHGQEDTVKLLLECPGTNVNAADKGGRTAVSHAASAWYPGCLKLLLADPRVDAKRQDSQGRSPLWYAVAAWHRKAISALLDAA</sequence>
<dbReference type="HOGENOM" id="CLU_318581_0_0_1"/>
<feature type="repeat" description="ANK" evidence="3">
    <location>
        <begin position="438"/>
        <end position="459"/>
    </location>
</feature>
<protein>
    <submittedName>
        <fullName evidence="5">Ankyrin repeat-containing domain protein</fullName>
    </submittedName>
</protein>
<dbReference type="PANTHER" id="PTHR24198">
    <property type="entry name" value="ANKYRIN REPEAT AND PROTEIN KINASE DOMAIN-CONTAINING PROTEIN"/>
    <property type="match status" value="1"/>
</dbReference>
<name>A0A0B2WJY7_METAS</name>
<keyword evidence="6" id="KW-1185">Reference proteome</keyword>
<dbReference type="EMBL" id="AZHE01000044">
    <property type="protein sequence ID" value="KHN94019.1"/>
    <property type="molecule type" value="Genomic_DNA"/>
</dbReference>
<accession>A0A0B2WJY7</accession>
<feature type="repeat" description="ANK" evidence="3">
    <location>
        <begin position="405"/>
        <end position="437"/>
    </location>
</feature>
<dbReference type="SMART" id="SM00248">
    <property type="entry name" value="ANK"/>
    <property type="match status" value="16"/>
</dbReference>
<feature type="repeat" description="ANK" evidence="3">
    <location>
        <begin position="178"/>
        <end position="210"/>
    </location>
</feature>
<feature type="repeat" description="ANK" evidence="3">
    <location>
        <begin position="785"/>
        <end position="818"/>
    </location>
</feature>
<dbReference type="InterPro" id="IPR002110">
    <property type="entry name" value="Ankyrin_rpt"/>
</dbReference>
<evidence type="ECO:0000256" key="4">
    <source>
        <dbReference type="SAM" id="MobiDB-lite"/>
    </source>
</evidence>
<feature type="region of interest" description="Disordered" evidence="4">
    <location>
        <begin position="104"/>
        <end position="134"/>
    </location>
</feature>
<dbReference type="OrthoDB" id="5428055at2759"/>
<dbReference type="AlphaFoldDB" id="A0A0B2WJY7"/>
<keyword evidence="2 3" id="KW-0040">ANK repeat</keyword>
<evidence type="ECO:0000256" key="2">
    <source>
        <dbReference type="ARBA" id="ARBA00023043"/>
    </source>
</evidence>
<dbReference type="PROSITE" id="PS50088">
    <property type="entry name" value="ANK_REPEAT"/>
    <property type="match status" value="7"/>
</dbReference>
<keyword evidence="1" id="KW-0677">Repeat</keyword>
<evidence type="ECO:0000256" key="3">
    <source>
        <dbReference type="PROSITE-ProRule" id="PRU00023"/>
    </source>
</evidence>
<dbReference type="PROSITE" id="PS50297">
    <property type="entry name" value="ANK_REP_REGION"/>
    <property type="match status" value="6"/>
</dbReference>
<evidence type="ECO:0000313" key="5">
    <source>
        <dbReference type="EMBL" id="KHN94019.1"/>
    </source>
</evidence>
<evidence type="ECO:0000256" key="1">
    <source>
        <dbReference type="ARBA" id="ARBA00022737"/>
    </source>
</evidence>
<feature type="repeat" description="ANK" evidence="3">
    <location>
        <begin position="542"/>
        <end position="574"/>
    </location>
</feature>
<dbReference type="PANTHER" id="PTHR24198:SF165">
    <property type="entry name" value="ANKYRIN REPEAT-CONTAINING PROTEIN-RELATED"/>
    <property type="match status" value="1"/>
</dbReference>